<evidence type="ECO:0000256" key="3">
    <source>
        <dbReference type="ARBA" id="ARBA00022771"/>
    </source>
</evidence>
<organism evidence="6 7">
    <name type="scientific">Lithospermum erythrorhizon</name>
    <name type="common">Purple gromwell</name>
    <name type="synonym">Lithospermum officinale var. erythrorhizon</name>
    <dbReference type="NCBI Taxonomy" id="34254"/>
    <lineage>
        <taxon>Eukaryota</taxon>
        <taxon>Viridiplantae</taxon>
        <taxon>Streptophyta</taxon>
        <taxon>Embryophyta</taxon>
        <taxon>Tracheophyta</taxon>
        <taxon>Spermatophyta</taxon>
        <taxon>Magnoliopsida</taxon>
        <taxon>eudicotyledons</taxon>
        <taxon>Gunneridae</taxon>
        <taxon>Pentapetalae</taxon>
        <taxon>asterids</taxon>
        <taxon>lamiids</taxon>
        <taxon>Boraginales</taxon>
        <taxon>Boraginaceae</taxon>
        <taxon>Boraginoideae</taxon>
        <taxon>Lithospermeae</taxon>
        <taxon>Lithospermum</taxon>
    </lineage>
</organism>
<keyword evidence="2" id="KW-0677">Repeat</keyword>
<dbReference type="PANTHER" id="PTHR46288">
    <property type="entry name" value="PHORBOL-ESTER/DAG-TYPE DOMAIN-CONTAINING PROTEIN"/>
    <property type="match status" value="1"/>
</dbReference>
<dbReference type="Proteomes" id="UP001454036">
    <property type="component" value="Unassembled WGS sequence"/>
</dbReference>
<sequence length="841" mass="97321">MMELDHPFHLEHKLTYYKKVVKRGDNGMICGACQDFISSEHYSCGECKFFLHKLCAERPSEFTHSSHPLHPLSLIPKSPYDGNTWCDACGRSVKGFIYHCAICKFDLDFICAFPDGSKQNHVCHPDHPLTCEKIVKRADRGVVCAACQEDILTEHYSCGECNFFIHKLCVERPLEFTHSFHPFHPVRLVPKNPYDEIFGKCGVCKMRAEGFIYHCTVCQFFLCFACAFPDGSKLRHVCHMVHNLTYEKVMKRADKEVVCAACVEEISGPLANYYSCRKCNFFLHQLCFQRPLEVQSPLHHCPINPNSTLRLLPEVPLFSINRLCNRCQKAPKGFVYHCRDCEFQLDFKCAFPKQENIMQRFVDVHDHPLMLLQRPAKFSCDLCSSEGEGNDVVDESYVCSIPTCNFWIHKWCAFTTLTQRYKDHHQDHPLSLIQGVPEDLLIYDGIFCNVCRKAIYPTDWVSHCARCTYFVHINCMITHDLTSTIKDGVDYLDDSLIKLILNGDEFVHWPPKDISSELIQPFLIGKNRTVDVEPNIRHLSHMQHDMILFQELFVNNDSFFEDGDEEILCDGCNHPITAPYYCCQECNYYLHLACANLPDKIKHSSHPDHELIMGYQNKFYKCFKCNRCGSLGNGFNYFCETCKFSLDLTCAALPAIIMHETHEHPLCQTEAINEGACYACGDYMGDYETIFKCIYCNILVGFDCALLSGSIRHRWDRHHPIDLKFPPHDRPRGHFMCDMCEELIHPMYWLYSCFNCEISFHPSCAPRYSIRRHKNIKFGGELRIHSHDHVLKYLGNPTLKTSCDKCGDDINESRVFECETCYYCICRFCVKREISLDETLV</sequence>
<dbReference type="GO" id="GO:0008270">
    <property type="term" value="F:zinc ion binding"/>
    <property type="evidence" value="ECO:0007669"/>
    <property type="project" value="UniProtKB-KW"/>
</dbReference>
<keyword evidence="7" id="KW-1185">Reference proteome</keyword>
<dbReference type="SUPFAM" id="SSF57889">
    <property type="entry name" value="Cysteine-rich domain"/>
    <property type="match status" value="6"/>
</dbReference>
<dbReference type="Pfam" id="PF03107">
    <property type="entry name" value="C1_2"/>
    <property type="match status" value="10"/>
</dbReference>
<dbReference type="SMART" id="SM00249">
    <property type="entry name" value="PHD"/>
    <property type="match status" value="6"/>
</dbReference>
<feature type="domain" description="Phorbol-ester/DAG-type" evidence="5">
    <location>
        <begin position="241"/>
        <end position="301"/>
    </location>
</feature>
<dbReference type="InterPro" id="IPR001965">
    <property type="entry name" value="Znf_PHD"/>
</dbReference>
<dbReference type="AlphaFoldDB" id="A0AAV3RS74"/>
<dbReference type="PANTHER" id="PTHR46288:SF27">
    <property type="entry name" value="CYSTEINE_HISTIDINE-RICH C1 DOMAIN FAMILY PROTEIN"/>
    <property type="match status" value="1"/>
</dbReference>
<gene>
    <name evidence="6" type="ORF">LIER_30690</name>
</gene>
<protein>
    <recommendedName>
        <fullName evidence="5">Phorbol-ester/DAG-type domain-containing protein</fullName>
    </recommendedName>
</protein>
<dbReference type="InterPro" id="IPR002219">
    <property type="entry name" value="PKC_DAG/PE"/>
</dbReference>
<accession>A0AAV3RS74</accession>
<keyword evidence="1" id="KW-0479">Metal-binding</keyword>
<evidence type="ECO:0000256" key="2">
    <source>
        <dbReference type="ARBA" id="ARBA00022737"/>
    </source>
</evidence>
<evidence type="ECO:0000259" key="5">
    <source>
        <dbReference type="PROSITE" id="PS50081"/>
    </source>
</evidence>
<dbReference type="InterPro" id="IPR004146">
    <property type="entry name" value="DC1"/>
</dbReference>
<proteinExistence type="predicted"/>
<feature type="domain" description="Phorbol-ester/DAG-type" evidence="5">
    <location>
        <begin position="11"/>
        <end position="63"/>
    </location>
</feature>
<comment type="caution">
    <text evidence="6">The sequence shown here is derived from an EMBL/GenBank/DDBJ whole genome shotgun (WGS) entry which is preliminary data.</text>
</comment>
<evidence type="ECO:0000256" key="4">
    <source>
        <dbReference type="ARBA" id="ARBA00022833"/>
    </source>
</evidence>
<name>A0AAV3RS74_LITER</name>
<keyword evidence="3" id="KW-0863">Zinc-finger</keyword>
<dbReference type="InterPro" id="IPR046349">
    <property type="entry name" value="C1-like_sf"/>
</dbReference>
<evidence type="ECO:0000256" key="1">
    <source>
        <dbReference type="ARBA" id="ARBA00022723"/>
    </source>
</evidence>
<dbReference type="EMBL" id="BAABME010011099">
    <property type="protein sequence ID" value="GAA0183237.1"/>
    <property type="molecule type" value="Genomic_DNA"/>
</dbReference>
<evidence type="ECO:0000313" key="7">
    <source>
        <dbReference type="Proteomes" id="UP001454036"/>
    </source>
</evidence>
<dbReference type="PROSITE" id="PS50081">
    <property type="entry name" value="ZF_DAG_PE_2"/>
    <property type="match status" value="2"/>
</dbReference>
<dbReference type="Gene3D" id="3.30.60.20">
    <property type="match status" value="1"/>
</dbReference>
<evidence type="ECO:0000313" key="6">
    <source>
        <dbReference type="EMBL" id="GAA0183237.1"/>
    </source>
</evidence>
<dbReference type="SMART" id="SM00109">
    <property type="entry name" value="C1"/>
    <property type="match status" value="4"/>
</dbReference>
<keyword evidence="4" id="KW-0862">Zinc</keyword>
<reference evidence="6 7" key="1">
    <citation type="submission" date="2024-01" db="EMBL/GenBank/DDBJ databases">
        <title>The complete chloroplast genome sequence of Lithospermum erythrorhizon: insights into the phylogenetic relationship among Boraginaceae species and the maternal lineages of purple gromwells.</title>
        <authorList>
            <person name="Okada T."/>
            <person name="Watanabe K."/>
        </authorList>
    </citation>
    <scope>NUCLEOTIDE SEQUENCE [LARGE SCALE GENOMIC DNA]</scope>
</reference>